<dbReference type="InterPro" id="IPR011829">
    <property type="entry name" value="TTC_DH"/>
</dbReference>
<evidence type="ECO:0000256" key="3">
    <source>
        <dbReference type="ARBA" id="ARBA00007769"/>
    </source>
</evidence>
<dbReference type="EC" id="1.1.1.83" evidence="4"/>
<comment type="cofactor">
    <cofactor evidence="2">
        <name>Mg(2+)</name>
        <dbReference type="ChEBI" id="CHEBI:18420"/>
    </cofactor>
</comment>
<dbReference type="InterPro" id="IPR019818">
    <property type="entry name" value="IsoCit/isopropylmalate_DH_CS"/>
</dbReference>
<evidence type="ECO:0000256" key="2">
    <source>
        <dbReference type="ARBA" id="ARBA00001946"/>
    </source>
</evidence>
<dbReference type="NCBIfam" id="TIGR02089">
    <property type="entry name" value="TTC"/>
    <property type="match status" value="1"/>
</dbReference>
<evidence type="ECO:0000256" key="5">
    <source>
        <dbReference type="ARBA" id="ARBA00022723"/>
    </source>
</evidence>
<keyword evidence="5" id="KW-0479">Metal-binding</keyword>
<evidence type="ECO:0000256" key="1">
    <source>
        <dbReference type="ARBA" id="ARBA00001936"/>
    </source>
</evidence>
<evidence type="ECO:0000256" key="9">
    <source>
        <dbReference type="ARBA" id="ARBA00049301"/>
    </source>
</evidence>
<evidence type="ECO:0000256" key="6">
    <source>
        <dbReference type="ARBA" id="ARBA00023002"/>
    </source>
</evidence>
<keyword evidence="8" id="KW-0464">Manganese</keyword>
<comment type="similarity">
    <text evidence="3">Belongs to the isocitrate and isopropylmalate dehydrogenases family.</text>
</comment>
<dbReference type="EMBL" id="VGJX01000466">
    <property type="protein sequence ID" value="MBM3275159.1"/>
    <property type="molecule type" value="Genomic_DNA"/>
</dbReference>
<evidence type="ECO:0000313" key="12">
    <source>
        <dbReference type="EMBL" id="MBM3275159.1"/>
    </source>
</evidence>
<evidence type="ECO:0000256" key="10">
    <source>
        <dbReference type="SAM" id="MobiDB-lite"/>
    </source>
</evidence>
<dbReference type="GO" id="GO:0051287">
    <property type="term" value="F:NAD binding"/>
    <property type="evidence" value="ECO:0007669"/>
    <property type="project" value="InterPro"/>
</dbReference>
<gene>
    <name evidence="12" type="ORF">FJZ00_08390</name>
</gene>
<dbReference type="AlphaFoldDB" id="A0A937X6N5"/>
<comment type="cofactor">
    <cofactor evidence="1">
        <name>Mn(2+)</name>
        <dbReference type="ChEBI" id="CHEBI:29035"/>
    </cofactor>
</comment>
<evidence type="ECO:0000256" key="7">
    <source>
        <dbReference type="ARBA" id="ARBA00023027"/>
    </source>
</evidence>
<protein>
    <recommendedName>
        <fullName evidence="4">D-malate dehydrogenase (decarboxylating)</fullName>
        <ecNumber evidence="4">1.1.1.83</ecNumber>
    </recommendedName>
</protein>
<keyword evidence="6 12" id="KW-0560">Oxidoreductase</keyword>
<evidence type="ECO:0000256" key="8">
    <source>
        <dbReference type="ARBA" id="ARBA00023211"/>
    </source>
</evidence>
<dbReference type="PANTHER" id="PTHR43275">
    <property type="entry name" value="D-MALATE DEHYDROGENASE [DECARBOXYLATING]"/>
    <property type="match status" value="1"/>
</dbReference>
<name>A0A937X6N5_9BACT</name>
<comment type="caution">
    <text evidence="12">The sequence shown here is derived from an EMBL/GenBank/DDBJ whole genome shotgun (WGS) entry which is preliminary data.</text>
</comment>
<feature type="domain" description="Isopropylmalate dehydrogenase-like" evidence="11">
    <location>
        <begin position="6"/>
        <end position="350"/>
    </location>
</feature>
<accession>A0A937X6N5</accession>
<dbReference type="Proteomes" id="UP000703893">
    <property type="component" value="Unassembled WGS sequence"/>
</dbReference>
<dbReference type="PANTHER" id="PTHR43275:SF1">
    <property type="entry name" value="D-MALATE DEHYDROGENASE [DECARBOXYLATING]"/>
    <property type="match status" value="1"/>
</dbReference>
<dbReference type="InterPro" id="IPR024084">
    <property type="entry name" value="IsoPropMal-DH-like_dom"/>
</dbReference>
<evidence type="ECO:0000259" key="11">
    <source>
        <dbReference type="SMART" id="SM01329"/>
    </source>
</evidence>
<dbReference type="SMART" id="SM01329">
    <property type="entry name" value="Iso_dh"/>
    <property type="match status" value="1"/>
</dbReference>
<dbReference type="InterPro" id="IPR050501">
    <property type="entry name" value="ICDH/IPMDH"/>
</dbReference>
<dbReference type="GO" id="GO:0000287">
    <property type="term" value="F:magnesium ion binding"/>
    <property type="evidence" value="ECO:0007669"/>
    <property type="project" value="InterPro"/>
</dbReference>
<organism evidence="12 13">
    <name type="scientific">Candidatus Tanganyikabacteria bacterium</name>
    <dbReference type="NCBI Taxonomy" id="2961651"/>
    <lineage>
        <taxon>Bacteria</taxon>
        <taxon>Bacillati</taxon>
        <taxon>Candidatus Sericytochromatia</taxon>
        <taxon>Candidatus Tanganyikabacteria</taxon>
    </lineage>
</organism>
<comment type="catalytic activity">
    <reaction evidence="9">
        <text>(R)-malate + NAD(+) = pyruvate + CO2 + NADH</text>
        <dbReference type="Rhea" id="RHEA:18365"/>
        <dbReference type="ChEBI" id="CHEBI:15361"/>
        <dbReference type="ChEBI" id="CHEBI:15588"/>
        <dbReference type="ChEBI" id="CHEBI:16526"/>
        <dbReference type="ChEBI" id="CHEBI:57540"/>
        <dbReference type="ChEBI" id="CHEBI:57945"/>
        <dbReference type="EC" id="1.1.1.83"/>
    </reaction>
</comment>
<feature type="region of interest" description="Disordered" evidence="10">
    <location>
        <begin position="354"/>
        <end position="394"/>
    </location>
</feature>
<proteinExistence type="inferred from homology"/>
<sequence>MSRTYRIATIPGDGIGKEVLPAALQVLDAAGKRFEFSIVATEFPWGCNYYLETGRMMAEDGLAQMAGFDALFLGAVGDPARVPDHVSLRGLLIAIRQGFDQYVNLRPIRILPGIPGPLRDKGPDDVDILCVRENSEGEYAGLGGRFKRGTPDEVAEQTAVFTRKGTERILRYAFEQARNRPRKRLASATKSNACQHSMVFWDEMTDLVAADYPDVEVKRYHVDALAARMITHPETLDVVVASNLFGDILTDLGGALQGSLGLPASANLDPERRFPSMFEPVHGSAPDIAGKGIANPLAAVWAGSMLLGHLGEREAADAVMAALEYVAAAGDVRTPDLGGRHGTSDVASALISHLGDSPAASSSTPGTSAPAAGTALQAPQHGAQAETATPLRSS</sequence>
<dbReference type="SUPFAM" id="SSF53659">
    <property type="entry name" value="Isocitrate/Isopropylmalate dehydrogenase-like"/>
    <property type="match status" value="1"/>
</dbReference>
<evidence type="ECO:0000313" key="13">
    <source>
        <dbReference type="Proteomes" id="UP000703893"/>
    </source>
</evidence>
<keyword evidence="7" id="KW-0520">NAD</keyword>
<dbReference type="PROSITE" id="PS00470">
    <property type="entry name" value="IDH_IMDH"/>
    <property type="match status" value="1"/>
</dbReference>
<dbReference type="Gene3D" id="3.40.718.10">
    <property type="entry name" value="Isopropylmalate Dehydrogenase"/>
    <property type="match status" value="1"/>
</dbReference>
<dbReference type="Pfam" id="PF00180">
    <property type="entry name" value="Iso_dh"/>
    <property type="match status" value="1"/>
</dbReference>
<reference evidence="12 13" key="1">
    <citation type="submission" date="2019-03" db="EMBL/GenBank/DDBJ databases">
        <title>Lake Tanganyika Metagenome-Assembled Genomes (MAGs).</title>
        <authorList>
            <person name="Tran P."/>
        </authorList>
    </citation>
    <scope>NUCLEOTIDE SEQUENCE [LARGE SCALE GENOMIC DNA]</scope>
    <source>
        <strain evidence="12">K_DeepCast_65m_m2_236</strain>
    </source>
</reference>
<evidence type="ECO:0000256" key="4">
    <source>
        <dbReference type="ARBA" id="ARBA00013126"/>
    </source>
</evidence>
<dbReference type="GO" id="GO:0046553">
    <property type="term" value="F:D-malate dehydrogenase (decarboxylating) (NAD+) activity"/>
    <property type="evidence" value="ECO:0007669"/>
    <property type="project" value="UniProtKB-EC"/>
</dbReference>
<feature type="compositionally biased region" description="Low complexity" evidence="10">
    <location>
        <begin position="357"/>
        <end position="375"/>
    </location>
</feature>